<proteinExistence type="predicted"/>
<gene>
    <name evidence="1" type="ORF">MM415B05565_0005</name>
</gene>
<accession>A0A6M3LQP5</accession>
<dbReference type="AlphaFoldDB" id="A0A6M3LQP5"/>
<protein>
    <submittedName>
        <fullName evidence="1">Uncharacterized protein</fullName>
    </submittedName>
</protein>
<evidence type="ECO:0000313" key="1">
    <source>
        <dbReference type="EMBL" id="QJA95188.1"/>
    </source>
</evidence>
<name>A0A6M3LQP5_9ZZZZ</name>
<reference evidence="1" key="1">
    <citation type="submission" date="2020-03" db="EMBL/GenBank/DDBJ databases">
        <title>The deep terrestrial virosphere.</title>
        <authorList>
            <person name="Holmfeldt K."/>
            <person name="Nilsson E."/>
            <person name="Simone D."/>
            <person name="Lopez-Fernandez M."/>
            <person name="Wu X."/>
            <person name="de Brujin I."/>
            <person name="Lundin D."/>
            <person name="Andersson A."/>
            <person name="Bertilsson S."/>
            <person name="Dopson M."/>
        </authorList>
    </citation>
    <scope>NUCLEOTIDE SEQUENCE</scope>
    <source>
        <strain evidence="1">MM415B05565</strain>
    </source>
</reference>
<organism evidence="1">
    <name type="scientific">viral metagenome</name>
    <dbReference type="NCBI Taxonomy" id="1070528"/>
    <lineage>
        <taxon>unclassified sequences</taxon>
        <taxon>metagenomes</taxon>
        <taxon>organismal metagenomes</taxon>
    </lineage>
</organism>
<dbReference type="EMBL" id="MT143293">
    <property type="protein sequence ID" value="QJA95188.1"/>
    <property type="molecule type" value="Genomic_DNA"/>
</dbReference>
<sequence length="87" mass="10343">MDNIEDTIFEDSLPINSIAMCNRLIEILREADTNCALGLRDDKKRKEELIKYRKCLWLINSQIFGQLGVIDMSEEWDHLKKFQNKKR</sequence>